<dbReference type="PROSITE" id="PS50109">
    <property type="entry name" value="HIS_KIN"/>
    <property type="match status" value="1"/>
</dbReference>
<dbReference type="InterPro" id="IPR003594">
    <property type="entry name" value="HATPase_dom"/>
</dbReference>
<evidence type="ECO:0000256" key="3">
    <source>
        <dbReference type="ARBA" id="ARBA00022553"/>
    </source>
</evidence>
<reference evidence="9 10" key="1">
    <citation type="submission" date="2018-07" db="EMBL/GenBank/DDBJ databases">
        <title>Pedobacter sp. nov., isolated from soil.</title>
        <authorList>
            <person name="Zhou L.Y."/>
            <person name="Du Z.J."/>
        </authorList>
    </citation>
    <scope>NUCLEOTIDE SEQUENCE [LARGE SCALE GENOMIC DNA]</scope>
    <source>
        <strain evidence="9 10">JDX94</strain>
    </source>
</reference>
<name>A0A369PYY5_9SPHI</name>
<evidence type="ECO:0000259" key="8">
    <source>
        <dbReference type="PROSITE" id="PS50109"/>
    </source>
</evidence>
<feature type="transmembrane region" description="Helical" evidence="7">
    <location>
        <begin position="423"/>
        <end position="446"/>
    </location>
</feature>
<dbReference type="InterPro" id="IPR004358">
    <property type="entry name" value="Sig_transdc_His_kin-like_C"/>
</dbReference>
<dbReference type="AlphaFoldDB" id="A0A369PYY5"/>
<evidence type="ECO:0000256" key="7">
    <source>
        <dbReference type="SAM" id="Phobius"/>
    </source>
</evidence>
<dbReference type="RefSeq" id="WP_115403995.1">
    <property type="nucleotide sequence ID" value="NZ_QPKV01000007.1"/>
</dbReference>
<dbReference type="SMART" id="SM00028">
    <property type="entry name" value="TPR"/>
    <property type="match status" value="4"/>
</dbReference>
<keyword evidence="7" id="KW-0812">Transmembrane</keyword>
<dbReference type="Gene3D" id="1.25.40.10">
    <property type="entry name" value="Tetratricopeptide repeat domain"/>
    <property type="match status" value="1"/>
</dbReference>
<keyword evidence="4" id="KW-0808">Transferase</keyword>
<dbReference type="Gene3D" id="1.10.287.130">
    <property type="match status" value="1"/>
</dbReference>
<dbReference type="GO" id="GO:0000155">
    <property type="term" value="F:phosphorelay sensor kinase activity"/>
    <property type="evidence" value="ECO:0007669"/>
    <property type="project" value="InterPro"/>
</dbReference>
<keyword evidence="3" id="KW-0597">Phosphoprotein</keyword>
<keyword evidence="10" id="KW-1185">Reference proteome</keyword>
<evidence type="ECO:0000256" key="1">
    <source>
        <dbReference type="ARBA" id="ARBA00000085"/>
    </source>
</evidence>
<dbReference type="InterPro" id="IPR005467">
    <property type="entry name" value="His_kinase_dom"/>
</dbReference>
<dbReference type="SUPFAM" id="SSF47384">
    <property type="entry name" value="Homodimeric domain of signal transducing histidine kinase"/>
    <property type="match status" value="1"/>
</dbReference>
<dbReference type="Proteomes" id="UP000253961">
    <property type="component" value="Unassembled WGS sequence"/>
</dbReference>
<dbReference type="Pfam" id="PF00512">
    <property type="entry name" value="HisKA"/>
    <property type="match status" value="1"/>
</dbReference>
<dbReference type="EMBL" id="QPKV01000007">
    <property type="protein sequence ID" value="RDC55298.1"/>
    <property type="molecule type" value="Genomic_DNA"/>
</dbReference>
<comment type="caution">
    <text evidence="9">The sequence shown here is derived from an EMBL/GenBank/DDBJ whole genome shotgun (WGS) entry which is preliminary data.</text>
</comment>
<gene>
    <name evidence="9" type="ORF">DU508_17140</name>
</gene>
<dbReference type="OrthoDB" id="9810447at2"/>
<dbReference type="InterPro" id="IPR036890">
    <property type="entry name" value="HATPase_C_sf"/>
</dbReference>
<dbReference type="Gene3D" id="3.30.565.10">
    <property type="entry name" value="Histidine kinase-like ATPase, C-terminal domain"/>
    <property type="match status" value="1"/>
</dbReference>
<organism evidence="9 10">
    <name type="scientific">Pedobacter chinensis</name>
    <dbReference type="NCBI Taxonomy" id="2282421"/>
    <lineage>
        <taxon>Bacteria</taxon>
        <taxon>Pseudomonadati</taxon>
        <taxon>Bacteroidota</taxon>
        <taxon>Sphingobacteriia</taxon>
        <taxon>Sphingobacteriales</taxon>
        <taxon>Sphingobacteriaceae</taxon>
        <taxon>Pedobacter</taxon>
    </lineage>
</organism>
<dbReference type="SUPFAM" id="SSF48452">
    <property type="entry name" value="TPR-like"/>
    <property type="match status" value="1"/>
</dbReference>
<dbReference type="InterPro" id="IPR011990">
    <property type="entry name" value="TPR-like_helical_dom_sf"/>
</dbReference>
<evidence type="ECO:0000256" key="5">
    <source>
        <dbReference type="ARBA" id="ARBA00022777"/>
    </source>
</evidence>
<accession>A0A369PYY5</accession>
<dbReference type="SMART" id="SM00387">
    <property type="entry name" value="HATPase_c"/>
    <property type="match status" value="1"/>
</dbReference>
<dbReference type="InterPro" id="IPR003661">
    <property type="entry name" value="HisK_dim/P_dom"/>
</dbReference>
<comment type="catalytic activity">
    <reaction evidence="1">
        <text>ATP + protein L-histidine = ADP + protein N-phospho-L-histidine.</text>
        <dbReference type="EC" id="2.7.13.3"/>
    </reaction>
</comment>
<keyword evidence="7" id="KW-0472">Membrane</keyword>
<feature type="domain" description="Histidine kinase" evidence="8">
    <location>
        <begin position="483"/>
        <end position="695"/>
    </location>
</feature>
<evidence type="ECO:0000256" key="4">
    <source>
        <dbReference type="ARBA" id="ARBA00022679"/>
    </source>
</evidence>
<dbReference type="FunFam" id="3.30.565.10:FF:000006">
    <property type="entry name" value="Sensor histidine kinase WalK"/>
    <property type="match status" value="1"/>
</dbReference>
<dbReference type="InterPro" id="IPR050736">
    <property type="entry name" value="Sensor_HK_Regulatory"/>
</dbReference>
<evidence type="ECO:0000313" key="10">
    <source>
        <dbReference type="Proteomes" id="UP000253961"/>
    </source>
</evidence>
<dbReference type="CDD" id="cd00082">
    <property type="entry name" value="HisKA"/>
    <property type="match status" value="1"/>
</dbReference>
<dbReference type="InterPro" id="IPR019734">
    <property type="entry name" value="TPR_rpt"/>
</dbReference>
<dbReference type="SUPFAM" id="SSF55874">
    <property type="entry name" value="ATPase domain of HSP90 chaperone/DNA topoisomerase II/histidine kinase"/>
    <property type="match status" value="1"/>
</dbReference>
<keyword evidence="5" id="KW-0418">Kinase</keyword>
<sequence length="695" mass="80002">MIPANNIYFLKSIDQLKQPIKPIIFIFIGMVIMSCKGNVTDNADHKKYTDSILDSTNTLLRANKYKQAEAFIDNAYLKISKPGPSDLWQKYDYKVNQYLNFEHNTAKARIFADSMLFVLKDKSQIYKKEYAHALFSQGEVLMAEKRFYEAFKRYYDGRAFAYQYLEPCDYYHFSNKLGYVKYLQQEYINAIKYYKQGLTENFHCGPNRDFNDSFLYPQSNLNSIALCYEHLKMPDSAVYYYQQALKIIKERAKVFPDREHFTTLARGVVLGNLGGVNLQLNNYIEAEKNLKESIKINDHVRYEQQDAQTAKLKLANLYIKLSRFGEADQLLNEVQQFLSIRGVNNFGLESIRLKWLELKSLNFQSLKKYDRAFEYQRRYYQTKDSTSSANLGLKNTDMEEVFKNTERQHKLVLLNKDNELKTIFLVALGIILFLAICLLLLVMYYLKNSKKRNLLLAERNIQTQRSLKSLEESQEQNSNLLKVVAHDLRNPIGGITVGAAMILEDPGLSSESRALMQLMLASGQKSIELVNDLLKVNTIVRELEKEPVDLYAMLGYCIELLRFKAEQKKQVLKLQAVQATLALNREKIWRVISNLISNAIKFSPEKSIINVSMENSNDGIVIKVQDYGIGIPDHLKEGLFDMFTESKRTGTSGEETFGLGLAISKQIVGAHGGKIWFKSKPNEGTTFYVKLPIAN</sequence>
<dbReference type="InterPro" id="IPR036097">
    <property type="entry name" value="HisK_dim/P_sf"/>
</dbReference>
<proteinExistence type="predicted"/>
<evidence type="ECO:0000256" key="2">
    <source>
        <dbReference type="ARBA" id="ARBA00012438"/>
    </source>
</evidence>
<dbReference type="PANTHER" id="PTHR43711">
    <property type="entry name" value="TWO-COMPONENT HISTIDINE KINASE"/>
    <property type="match status" value="1"/>
</dbReference>
<dbReference type="PRINTS" id="PR00344">
    <property type="entry name" value="BCTRLSENSOR"/>
</dbReference>
<evidence type="ECO:0000313" key="9">
    <source>
        <dbReference type="EMBL" id="RDC55298.1"/>
    </source>
</evidence>
<dbReference type="Pfam" id="PF02518">
    <property type="entry name" value="HATPase_c"/>
    <property type="match status" value="1"/>
</dbReference>
<protein>
    <recommendedName>
        <fullName evidence="2">histidine kinase</fullName>
        <ecNumber evidence="2">2.7.13.3</ecNumber>
    </recommendedName>
</protein>
<keyword evidence="6" id="KW-0902">Two-component regulatory system</keyword>
<dbReference type="SMART" id="SM00388">
    <property type="entry name" value="HisKA"/>
    <property type="match status" value="1"/>
</dbReference>
<evidence type="ECO:0000256" key="6">
    <source>
        <dbReference type="ARBA" id="ARBA00023012"/>
    </source>
</evidence>
<dbReference type="CDD" id="cd00075">
    <property type="entry name" value="HATPase"/>
    <property type="match status" value="1"/>
</dbReference>
<dbReference type="PANTHER" id="PTHR43711:SF31">
    <property type="entry name" value="HISTIDINE KINASE"/>
    <property type="match status" value="1"/>
</dbReference>
<dbReference type="EC" id="2.7.13.3" evidence="2"/>
<keyword evidence="7" id="KW-1133">Transmembrane helix</keyword>